<evidence type="ECO:0000313" key="3">
    <source>
        <dbReference type="Proteomes" id="UP001214441"/>
    </source>
</evidence>
<dbReference type="RefSeq" id="WP_274045124.1">
    <property type="nucleotide sequence ID" value="NZ_JANCPR020000060.1"/>
</dbReference>
<sequence length="408" mass="44382">MDPLRADGACQALRTWNGTADIAAMAAALRTLVPALPEAGAYSADEALAAMRDLGIFLGSLKRHGTEPLSLVPEALPVLTELGRRTGMVPRDTVHHYCTWNPVGERRRMYTGDAQEAHLQDSVRMVFPSLRDGLEKGSSLSETDPLDPKFALLMDELAALLECMVESITMVIDRVSPHWFARELRPYFEEITVGGRVLLGPAAAQVPLWLLDQVVWASDHAEPEYAEFLRESVPYSLPRWRAFYGHWSVVPSVVSRLVQCYGDDPEAAELRHPQLRLSAEALIRMLRVVIVFRGRHLGIARQAYESEVRLYPVGSGGAGVDLLRQILDLTRQTARMSGGAGVPRHDQAHPLPRTCAGARAAQSRATASTPHGSAVPASAPSAVPAPSAPSDQPAPVPALNGKEAPWRS</sequence>
<dbReference type="SUPFAM" id="SSF140959">
    <property type="entry name" value="Indolic compounds 2,3-dioxygenase-like"/>
    <property type="match status" value="1"/>
</dbReference>
<dbReference type="InterPro" id="IPR015029">
    <property type="entry name" value="PrnB"/>
</dbReference>
<dbReference type="EMBL" id="JANCPR020000060">
    <property type="protein sequence ID" value="MDJ1137543.1"/>
    <property type="molecule type" value="Genomic_DNA"/>
</dbReference>
<keyword evidence="3" id="KW-1185">Reference proteome</keyword>
<feature type="compositionally biased region" description="Low complexity" evidence="1">
    <location>
        <begin position="356"/>
        <end position="393"/>
    </location>
</feature>
<accession>A0ABT7A885</accession>
<dbReference type="InterPro" id="IPR037217">
    <property type="entry name" value="Trp/Indoleamine_2_3_dOase-like"/>
</dbReference>
<comment type="caution">
    <text evidence="2">The sequence shown here is derived from an EMBL/GenBank/DDBJ whole genome shotgun (WGS) entry which is preliminary data.</text>
</comment>
<dbReference type="Pfam" id="PF08933">
    <property type="entry name" value="PrnB"/>
    <property type="match status" value="1"/>
</dbReference>
<dbReference type="Gene3D" id="1.20.58.480">
    <property type="match status" value="1"/>
</dbReference>
<evidence type="ECO:0000313" key="2">
    <source>
        <dbReference type="EMBL" id="MDJ1137543.1"/>
    </source>
</evidence>
<gene>
    <name evidence="2" type="ORF">NMN56_037440</name>
</gene>
<proteinExistence type="predicted"/>
<feature type="region of interest" description="Disordered" evidence="1">
    <location>
        <begin position="356"/>
        <end position="408"/>
    </location>
</feature>
<name>A0ABT7A885_9ACTN</name>
<dbReference type="Gene3D" id="1.20.58.1320">
    <property type="match status" value="1"/>
</dbReference>
<protein>
    <submittedName>
        <fullName evidence="2">DUF1864 family protein</fullName>
    </submittedName>
</protein>
<evidence type="ECO:0000256" key="1">
    <source>
        <dbReference type="SAM" id="MobiDB-lite"/>
    </source>
</evidence>
<dbReference type="Proteomes" id="UP001214441">
    <property type="component" value="Unassembled WGS sequence"/>
</dbReference>
<reference evidence="2 3" key="1">
    <citation type="submission" date="2023-05" db="EMBL/GenBank/DDBJ databases">
        <title>Streptantibioticus silvisoli sp. nov., acidotolerant actinomycetes 1 from pine litter.</title>
        <authorList>
            <person name="Swiecimska M."/>
            <person name="Golinska P."/>
            <person name="Sangal V."/>
            <person name="Wachnowicz B."/>
            <person name="Goodfellow M."/>
        </authorList>
    </citation>
    <scope>NUCLEOTIDE SEQUENCE [LARGE SCALE GENOMIC DNA]</scope>
    <source>
        <strain evidence="2 3">DSM 42109</strain>
    </source>
</reference>
<organism evidence="2 3">
    <name type="scientific">Streptomyces iconiensis</name>
    <dbReference type="NCBI Taxonomy" id="1384038"/>
    <lineage>
        <taxon>Bacteria</taxon>
        <taxon>Bacillati</taxon>
        <taxon>Actinomycetota</taxon>
        <taxon>Actinomycetes</taxon>
        <taxon>Kitasatosporales</taxon>
        <taxon>Streptomycetaceae</taxon>
        <taxon>Streptomyces</taxon>
    </lineage>
</organism>